<name>A0A5C3NQJ8_9AGAM</name>
<reference evidence="9 10" key="1">
    <citation type="journal article" date="2019" name="Nat. Ecol. Evol.">
        <title>Megaphylogeny resolves global patterns of mushroom evolution.</title>
        <authorList>
            <person name="Varga T."/>
            <person name="Krizsan K."/>
            <person name="Foldi C."/>
            <person name="Dima B."/>
            <person name="Sanchez-Garcia M."/>
            <person name="Sanchez-Ramirez S."/>
            <person name="Szollosi G.J."/>
            <person name="Szarkandi J.G."/>
            <person name="Papp V."/>
            <person name="Albert L."/>
            <person name="Andreopoulos W."/>
            <person name="Angelini C."/>
            <person name="Antonin V."/>
            <person name="Barry K.W."/>
            <person name="Bougher N.L."/>
            <person name="Buchanan P."/>
            <person name="Buyck B."/>
            <person name="Bense V."/>
            <person name="Catcheside P."/>
            <person name="Chovatia M."/>
            <person name="Cooper J."/>
            <person name="Damon W."/>
            <person name="Desjardin D."/>
            <person name="Finy P."/>
            <person name="Geml J."/>
            <person name="Haridas S."/>
            <person name="Hughes K."/>
            <person name="Justo A."/>
            <person name="Karasinski D."/>
            <person name="Kautmanova I."/>
            <person name="Kiss B."/>
            <person name="Kocsube S."/>
            <person name="Kotiranta H."/>
            <person name="LaButti K.M."/>
            <person name="Lechner B.E."/>
            <person name="Liimatainen K."/>
            <person name="Lipzen A."/>
            <person name="Lukacs Z."/>
            <person name="Mihaltcheva S."/>
            <person name="Morgado L.N."/>
            <person name="Niskanen T."/>
            <person name="Noordeloos M.E."/>
            <person name="Ohm R.A."/>
            <person name="Ortiz-Santana B."/>
            <person name="Ovrebo C."/>
            <person name="Racz N."/>
            <person name="Riley R."/>
            <person name="Savchenko A."/>
            <person name="Shiryaev A."/>
            <person name="Soop K."/>
            <person name="Spirin V."/>
            <person name="Szebenyi C."/>
            <person name="Tomsovsky M."/>
            <person name="Tulloss R.E."/>
            <person name="Uehling J."/>
            <person name="Grigoriev I.V."/>
            <person name="Vagvolgyi C."/>
            <person name="Papp T."/>
            <person name="Martin F.M."/>
            <person name="Miettinen O."/>
            <person name="Hibbett D.S."/>
            <person name="Nagy L.G."/>
        </authorList>
    </citation>
    <scope>NUCLEOTIDE SEQUENCE [LARGE SCALE GENOMIC DNA]</scope>
    <source>
        <strain evidence="9 10">OMC1185</strain>
    </source>
</reference>
<feature type="region of interest" description="Disordered" evidence="6">
    <location>
        <begin position="103"/>
        <end position="135"/>
    </location>
</feature>
<keyword evidence="4 7" id="KW-1133">Transmembrane helix</keyword>
<evidence type="ECO:0000313" key="10">
    <source>
        <dbReference type="Proteomes" id="UP000305948"/>
    </source>
</evidence>
<keyword evidence="2 7" id="KW-0812">Transmembrane</keyword>
<evidence type="ECO:0000256" key="6">
    <source>
        <dbReference type="SAM" id="MobiDB-lite"/>
    </source>
</evidence>
<dbReference type="PANTHER" id="PTHR43220:SF21">
    <property type="entry name" value="TRANSMEMBRANE PROTEIN 41A"/>
    <property type="match status" value="1"/>
</dbReference>
<gene>
    <name evidence="9" type="ORF">OE88DRAFT_1641724</name>
</gene>
<dbReference type="PANTHER" id="PTHR43220">
    <property type="match status" value="1"/>
</dbReference>
<evidence type="ECO:0000313" key="9">
    <source>
        <dbReference type="EMBL" id="TFK55971.1"/>
    </source>
</evidence>
<evidence type="ECO:0000256" key="1">
    <source>
        <dbReference type="ARBA" id="ARBA00004141"/>
    </source>
</evidence>
<keyword evidence="10" id="KW-1185">Reference proteome</keyword>
<dbReference type="Proteomes" id="UP000305948">
    <property type="component" value="Unassembled WGS sequence"/>
</dbReference>
<protein>
    <recommendedName>
        <fullName evidence="8">VTT domain-containing protein</fullName>
    </recommendedName>
</protein>
<dbReference type="InterPro" id="IPR045014">
    <property type="entry name" value="TM41A/B"/>
</dbReference>
<feature type="domain" description="VTT" evidence="8">
    <location>
        <begin position="232"/>
        <end position="359"/>
    </location>
</feature>
<dbReference type="GO" id="GO:0016020">
    <property type="term" value="C:membrane"/>
    <property type="evidence" value="ECO:0007669"/>
    <property type="project" value="UniProtKB-SubCell"/>
</dbReference>
<comment type="subcellular location">
    <subcellularLocation>
        <location evidence="1">Membrane</location>
        <topology evidence="1">Multi-pass membrane protein</topology>
    </subcellularLocation>
</comment>
<feature type="region of interest" description="Disordered" evidence="6">
    <location>
        <begin position="1"/>
        <end position="71"/>
    </location>
</feature>
<dbReference type="STRING" id="5364.A0A5C3NQJ8"/>
<dbReference type="EMBL" id="ML213504">
    <property type="protein sequence ID" value="TFK55971.1"/>
    <property type="molecule type" value="Genomic_DNA"/>
</dbReference>
<dbReference type="OrthoDB" id="3364966at2759"/>
<feature type="transmembrane region" description="Helical" evidence="7">
    <location>
        <begin position="161"/>
        <end position="182"/>
    </location>
</feature>
<organism evidence="9 10">
    <name type="scientific">Heliocybe sulcata</name>
    <dbReference type="NCBI Taxonomy" id="5364"/>
    <lineage>
        <taxon>Eukaryota</taxon>
        <taxon>Fungi</taxon>
        <taxon>Dikarya</taxon>
        <taxon>Basidiomycota</taxon>
        <taxon>Agaricomycotina</taxon>
        <taxon>Agaricomycetes</taxon>
        <taxon>Gloeophyllales</taxon>
        <taxon>Gloeophyllaceae</taxon>
        <taxon>Heliocybe</taxon>
    </lineage>
</organism>
<feature type="compositionally biased region" description="Low complexity" evidence="6">
    <location>
        <begin position="1"/>
        <end position="16"/>
    </location>
</feature>
<evidence type="ECO:0000256" key="4">
    <source>
        <dbReference type="ARBA" id="ARBA00022989"/>
    </source>
</evidence>
<keyword evidence="5 7" id="KW-0472">Membrane</keyword>
<evidence type="ECO:0000256" key="3">
    <source>
        <dbReference type="ARBA" id="ARBA00022729"/>
    </source>
</evidence>
<feature type="transmembrane region" description="Helical" evidence="7">
    <location>
        <begin position="236"/>
        <end position="255"/>
    </location>
</feature>
<evidence type="ECO:0000256" key="2">
    <source>
        <dbReference type="ARBA" id="ARBA00022692"/>
    </source>
</evidence>
<evidence type="ECO:0000256" key="7">
    <source>
        <dbReference type="SAM" id="Phobius"/>
    </source>
</evidence>
<proteinExistence type="predicted"/>
<dbReference type="AlphaFoldDB" id="A0A5C3NQJ8"/>
<dbReference type="InterPro" id="IPR032816">
    <property type="entry name" value="VTT_dom"/>
</dbReference>
<sequence>MIPDMPSSSSSNDSLAPLPPPNRHRASSTNVRPALTIATLGSRRRSSSMLAMAPPDPTPPTEPKPDPFEPVDVPLVASPSLISVLASRVLDLLPAHKHAQHPMFEVEPPSPGSSSDEPILPLSSSPSRASFGDVFSEKGSPLREELSRPWWSGSPSVHAPILLVITLFPLSTALVLYCFWTLPVSGSWPRTLADLTQMGRELHEYSQSGSWPMAHVIGVLSITAVWNHAWSIPGSVLWNVLAGALFSPVFATLLLTALTTFGSLAATLLSMPLAPFLTRVFPRALDLTRSALEGSSRPSSPNASSSAWVRLSVLRLVGIIPWSGINVACGVAGVPLLQCMLGSFIGGLPWTAVTCQLGDILQSVAVGDNVGVGVGQMMARPEMIARLVFLTILAGAPVLGKEKLKNMITPAEDEEMTERGRRWAWVKEWRKRLGSRSREGQRKEIERELKILVDEKRAREDQGGWA</sequence>
<accession>A0A5C3NQJ8</accession>
<dbReference type="Pfam" id="PF09335">
    <property type="entry name" value="VTT_dom"/>
    <property type="match status" value="1"/>
</dbReference>
<keyword evidence="3" id="KW-0732">Signal</keyword>
<evidence type="ECO:0000259" key="8">
    <source>
        <dbReference type="Pfam" id="PF09335"/>
    </source>
</evidence>
<evidence type="ECO:0000256" key="5">
    <source>
        <dbReference type="ARBA" id="ARBA00023136"/>
    </source>
</evidence>
<feature type="transmembrane region" description="Helical" evidence="7">
    <location>
        <begin position="211"/>
        <end position="229"/>
    </location>
</feature>